<sequence length="115" mass="12748">MSSDTQPLSIFQNFRGETETIPLAHASVPSRAELLETSFYQSETSKISCINEVSQSVDISCVMDSEAELSCPKNRSQSFDRSKNMCETIVESSDGTVMEGCFKEYVESSQKIQQG</sequence>
<dbReference type="AlphaFoldDB" id="A0A8S9QUS1"/>
<comment type="caution">
    <text evidence="1">The sequence shown here is derived from an EMBL/GenBank/DDBJ whole genome shotgun (WGS) entry which is preliminary data.</text>
</comment>
<name>A0A8S9QUS1_BRACR</name>
<evidence type="ECO:0000313" key="1">
    <source>
        <dbReference type="EMBL" id="KAF3541974.1"/>
    </source>
</evidence>
<gene>
    <name evidence="1" type="ORF">F2Q69_00020937</name>
</gene>
<reference evidence="1" key="1">
    <citation type="submission" date="2019-12" db="EMBL/GenBank/DDBJ databases">
        <title>Genome sequencing and annotation of Brassica cretica.</title>
        <authorList>
            <person name="Studholme D.J."/>
            <person name="Sarris P."/>
        </authorList>
    </citation>
    <scope>NUCLEOTIDE SEQUENCE</scope>
    <source>
        <strain evidence="1">PFS-109/04</strain>
        <tissue evidence="1">Leaf</tissue>
    </source>
</reference>
<evidence type="ECO:0000313" key="2">
    <source>
        <dbReference type="Proteomes" id="UP000712600"/>
    </source>
</evidence>
<dbReference type="Proteomes" id="UP000712600">
    <property type="component" value="Unassembled WGS sequence"/>
</dbReference>
<dbReference type="EMBL" id="QGKX02001290">
    <property type="protein sequence ID" value="KAF3541974.1"/>
    <property type="molecule type" value="Genomic_DNA"/>
</dbReference>
<accession>A0A8S9QUS1</accession>
<organism evidence="1 2">
    <name type="scientific">Brassica cretica</name>
    <name type="common">Mustard</name>
    <dbReference type="NCBI Taxonomy" id="69181"/>
    <lineage>
        <taxon>Eukaryota</taxon>
        <taxon>Viridiplantae</taxon>
        <taxon>Streptophyta</taxon>
        <taxon>Embryophyta</taxon>
        <taxon>Tracheophyta</taxon>
        <taxon>Spermatophyta</taxon>
        <taxon>Magnoliopsida</taxon>
        <taxon>eudicotyledons</taxon>
        <taxon>Gunneridae</taxon>
        <taxon>Pentapetalae</taxon>
        <taxon>rosids</taxon>
        <taxon>malvids</taxon>
        <taxon>Brassicales</taxon>
        <taxon>Brassicaceae</taxon>
        <taxon>Brassiceae</taxon>
        <taxon>Brassica</taxon>
    </lineage>
</organism>
<protein>
    <submittedName>
        <fullName evidence="1">Uncharacterized protein</fullName>
    </submittedName>
</protein>
<proteinExistence type="predicted"/>